<feature type="region of interest" description="Disordered" evidence="1">
    <location>
        <begin position="1"/>
        <end position="61"/>
    </location>
</feature>
<evidence type="ECO:0000313" key="3">
    <source>
        <dbReference type="Proteomes" id="UP000637628"/>
    </source>
</evidence>
<dbReference type="EMBL" id="BOML01000075">
    <property type="protein sequence ID" value="GIE07291.1"/>
    <property type="molecule type" value="Genomic_DNA"/>
</dbReference>
<accession>A0ABQ3ZBU7</accession>
<evidence type="ECO:0000313" key="2">
    <source>
        <dbReference type="EMBL" id="GIE07291.1"/>
    </source>
</evidence>
<evidence type="ECO:0000256" key="1">
    <source>
        <dbReference type="SAM" id="MobiDB-lite"/>
    </source>
</evidence>
<name>A0ABQ3ZBU7_9ACTN</name>
<dbReference type="Proteomes" id="UP000637628">
    <property type="component" value="Unassembled WGS sequence"/>
</dbReference>
<organism evidence="2 3">
    <name type="scientific">Paractinoplanes durhamensis</name>
    <dbReference type="NCBI Taxonomy" id="113563"/>
    <lineage>
        <taxon>Bacteria</taxon>
        <taxon>Bacillati</taxon>
        <taxon>Actinomycetota</taxon>
        <taxon>Actinomycetes</taxon>
        <taxon>Micromonosporales</taxon>
        <taxon>Micromonosporaceae</taxon>
        <taxon>Paractinoplanes</taxon>
    </lineage>
</organism>
<reference evidence="2 3" key="1">
    <citation type="submission" date="2021-01" db="EMBL/GenBank/DDBJ databases">
        <title>Whole genome shotgun sequence of Actinoplanes durhamensis NBRC 14914.</title>
        <authorList>
            <person name="Komaki H."/>
            <person name="Tamura T."/>
        </authorList>
    </citation>
    <scope>NUCLEOTIDE SEQUENCE [LARGE SCALE GENOMIC DNA]</scope>
    <source>
        <strain evidence="2 3">NBRC 14914</strain>
    </source>
</reference>
<proteinExistence type="predicted"/>
<keyword evidence="3" id="KW-1185">Reference proteome</keyword>
<sequence length="61" mass="6555">MSRPNAVQHTNRGKSRLHPPTPPAPPGARVEECCPVKKCRKPKGHNGGAHERSPLGLAVSR</sequence>
<dbReference type="RefSeq" id="WP_203735132.1">
    <property type="nucleotide sequence ID" value="NZ_BAAATX010000034.1"/>
</dbReference>
<protein>
    <submittedName>
        <fullName evidence="2">Uncharacterized protein</fullName>
    </submittedName>
</protein>
<feature type="compositionally biased region" description="Polar residues" evidence="1">
    <location>
        <begin position="1"/>
        <end position="10"/>
    </location>
</feature>
<gene>
    <name evidence="2" type="ORF">Adu01nite_86410</name>
</gene>
<comment type="caution">
    <text evidence="2">The sequence shown here is derived from an EMBL/GenBank/DDBJ whole genome shotgun (WGS) entry which is preliminary data.</text>
</comment>